<accession>A0A1D2MXX5</accession>
<feature type="non-terminal residue" evidence="7">
    <location>
        <position position="1"/>
    </location>
</feature>
<keyword evidence="5" id="KW-0472">Membrane</keyword>
<gene>
    <name evidence="7" type="ORF">Ocin01_09027</name>
</gene>
<organism evidence="7 8">
    <name type="scientific">Orchesella cincta</name>
    <name type="common">Springtail</name>
    <name type="synonym">Podura cincta</name>
    <dbReference type="NCBI Taxonomy" id="48709"/>
    <lineage>
        <taxon>Eukaryota</taxon>
        <taxon>Metazoa</taxon>
        <taxon>Ecdysozoa</taxon>
        <taxon>Arthropoda</taxon>
        <taxon>Hexapoda</taxon>
        <taxon>Collembola</taxon>
        <taxon>Entomobryomorpha</taxon>
        <taxon>Entomobryoidea</taxon>
        <taxon>Orchesellidae</taxon>
        <taxon>Orchesellinae</taxon>
        <taxon>Orchesella</taxon>
    </lineage>
</organism>
<dbReference type="EMBL" id="LJIJ01000424">
    <property type="protein sequence ID" value="ODM97654.1"/>
    <property type="molecule type" value="Genomic_DNA"/>
</dbReference>
<keyword evidence="5" id="KW-0812">Transmembrane</keyword>
<dbReference type="SUPFAM" id="SSF53474">
    <property type="entry name" value="alpha/beta-Hydrolases"/>
    <property type="match status" value="1"/>
</dbReference>
<dbReference type="GO" id="GO:0017171">
    <property type="term" value="F:serine hydrolase activity"/>
    <property type="evidence" value="ECO:0007669"/>
    <property type="project" value="TreeGrafter"/>
</dbReference>
<dbReference type="InterPro" id="IPR013818">
    <property type="entry name" value="Lipase"/>
</dbReference>
<evidence type="ECO:0000256" key="5">
    <source>
        <dbReference type="SAM" id="Phobius"/>
    </source>
</evidence>
<dbReference type="AlphaFoldDB" id="A0A1D2MXX5"/>
<comment type="subcellular location">
    <subcellularLocation>
        <location evidence="1">Secreted</location>
    </subcellularLocation>
</comment>
<dbReference type="GO" id="GO:0005615">
    <property type="term" value="C:extracellular space"/>
    <property type="evidence" value="ECO:0007669"/>
    <property type="project" value="TreeGrafter"/>
</dbReference>
<dbReference type="Gene3D" id="3.40.50.1820">
    <property type="entry name" value="alpha/beta hydrolase"/>
    <property type="match status" value="1"/>
</dbReference>
<proteinExistence type="inferred from homology"/>
<keyword evidence="8" id="KW-1185">Reference proteome</keyword>
<evidence type="ECO:0000256" key="4">
    <source>
        <dbReference type="RuleBase" id="RU004262"/>
    </source>
</evidence>
<dbReference type="GO" id="GO:0016298">
    <property type="term" value="F:lipase activity"/>
    <property type="evidence" value="ECO:0007669"/>
    <property type="project" value="InterPro"/>
</dbReference>
<dbReference type="STRING" id="48709.A0A1D2MXX5"/>
<dbReference type="GO" id="GO:0016042">
    <property type="term" value="P:lipid catabolic process"/>
    <property type="evidence" value="ECO:0007669"/>
    <property type="project" value="TreeGrafter"/>
</dbReference>
<dbReference type="InterPro" id="IPR000734">
    <property type="entry name" value="TAG_lipase"/>
</dbReference>
<evidence type="ECO:0000259" key="6">
    <source>
        <dbReference type="Pfam" id="PF00151"/>
    </source>
</evidence>
<evidence type="ECO:0000313" key="8">
    <source>
        <dbReference type="Proteomes" id="UP000094527"/>
    </source>
</evidence>
<feature type="transmembrane region" description="Helical" evidence="5">
    <location>
        <begin position="7"/>
        <end position="27"/>
    </location>
</feature>
<sequence length="318" mass="34926">QEVKMSIAIKFSIIFGIIVTSCFISVYCAASVDVSVDSGIDEKVVAPNRAGNFSSSNRGLFARCFGSIWSWMKSTAEGVVEDKIISGNPDNVHFYLYPNAENKDLVEEIVYGDVTSLQRASFRFEQPWKIIIHGFTNHHISEPVQQIKNAYLTKVQQNRMANGGSRDAPGYNVVVVDWGMLADPKFSGDAGNLFYNFAVKNVPLVGRRVGEFVLFLMKNGALQNLDQVHLLGFSLGSHVSGNAGNTLRELTGQVPGRITGLDPAGPSFYSGLRISSRQLSTEDAKFVDIIHTNQGALGIYKNIGHADFYRNSSTLVYL</sequence>
<evidence type="ECO:0000256" key="1">
    <source>
        <dbReference type="ARBA" id="ARBA00004613"/>
    </source>
</evidence>
<evidence type="ECO:0000313" key="7">
    <source>
        <dbReference type="EMBL" id="ODM97654.1"/>
    </source>
</evidence>
<evidence type="ECO:0000256" key="3">
    <source>
        <dbReference type="ARBA" id="ARBA00022525"/>
    </source>
</evidence>
<comment type="similarity">
    <text evidence="2 4">Belongs to the AB hydrolase superfamily. Lipase family.</text>
</comment>
<evidence type="ECO:0000256" key="2">
    <source>
        <dbReference type="ARBA" id="ARBA00010701"/>
    </source>
</evidence>
<keyword evidence="3" id="KW-0964">Secreted</keyword>
<dbReference type="Proteomes" id="UP000094527">
    <property type="component" value="Unassembled WGS sequence"/>
</dbReference>
<dbReference type="PANTHER" id="PTHR11610:SF173">
    <property type="entry name" value="LIPASE DOMAIN-CONTAINING PROTEIN-RELATED"/>
    <property type="match status" value="1"/>
</dbReference>
<protein>
    <submittedName>
        <fullName evidence="7">Endothelial lipase</fullName>
    </submittedName>
</protein>
<feature type="domain" description="Lipase" evidence="6">
    <location>
        <begin position="64"/>
        <end position="312"/>
    </location>
</feature>
<dbReference type="OrthoDB" id="199913at2759"/>
<dbReference type="InterPro" id="IPR029058">
    <property type="entry name" value="AB_hydrolase_fold"/>
</dbReference>
<reference evidence="7 8" key="1">
    <citation type="journal article" date="2016" name="Genome Biol. Evol.">
        <title>Gene Family Evolution Reflects Adaptation to Soil Environmental Stressors in the Genome of the Collembolan Orchesella cincta.</title>
        <authorList>
            <person name="Faddeeva-Vakhrusheva A."/>
            <person name="Derks M.F."/>
            <person name="Anvar S.Y."/>
            <person name="Agamennone V."/>
            <person name="Suring W."/>
            <person name="Smit S."/>
            <person name="van Straalen N.M."/>
            <person name="Roelofs D."/>
        </authorList>
    </citation>
    <scope>NUCLEOTIDE SEQUENCE [LARGE SCALE GENOMIC DNA]</scope>
    <source>
        <tissue evidence="7">Mixed pool</tissue>
    </source>
</reference>
<keyword evidence="5" id="KW-1133">Transmembrane helix</keyword>
<name>A0A1D2MXX5_ORCCI</name>
<comment type="caution">
    <text evidence="7">The sequence shown here is derived from an EMBL/GenBank/DDBJ whole genome shotgun (WGS) entry which is preliminary data.</text>
</comment>
<dbReference type="Pfam" id="PF00151">
    <property type="entry name" value="Lipase"/>
    <property type="match status" value="1"/>
</dbReference>
<dbReference type="PANTHER" id="PTHR11610">
    <property type="entry name" value="LIPASE"/>
    <property type="match status" value="1"/>
</dbReference>